<dbReference type="InterPro" id="IPR018422">
    <property type="entry name" value="Cation/H_exchanger_CPA1"/>
</dbReference>
<evidence type="ECO:0000256" key="10">
    <source>
        <dbReference type="ARBA" id="ARBA00023201"/>
    </source>
</evidence>
<evidence type="ECO:0000256" key="11">
    <source>
        <dbReference type="ARBA" id="ARBA00047524"/>
    </source>
</evidence>
<sequence length="106" mass="12182">NLFKYPGLEIDNLQNLECCLFVLFPYFSYMLAEGLGLSGIVSILFTGIVMKHYSYSNLFENSQRFVSAFFHPISSLAETVVFIYIGFDIVMEQHSWAHVGFIFFSI</sequence>
<evidence type="ECO:0000256" key="9">
    <source>
        <dbReference type="ARBA" id="ARBA00023136"/>
    </source>
</evidence>
<dbReference type="InParanoid" id="B9S1U7"/>
<comment type="subcellular location">
    <subcellularLocation>
        <location evidence="1">Membrane</location>
        <topology evidence="1">Multi-pass membrane protein</topology>
    </subcellularLocation>
</comment>
<organism evidence="15 16">
    <name type="scientific">Ricinus communis</name>
    <name type="common">Castor bean</name>
    <dbReference type="NCBI Taxonomy" id="3988"/>
    <lineage>
        <taxon>Eukaryota</taxon>
        <taxon>Viridiplantae</taxon>
        <taxon>Streptophyta</taxon>
        <taxon>Embryophyta</taxon>
        <taxon>Tracheophyta</taxon>
        <taxon>Spermatophyta</taxon>
        <taxon>Magnoliopsida</taxon>
        <taxon>eudicotyledons</taxon>
        <taxon>Gunneridae</taxon>
        <taxon>Pentapetalae</taxon>
        <taxon>rosids</taxon>
        <taxon>fabids</taxon>
        <taxon>Malpighiales</taxon>
        <taxon>Euphorbiaceae</taxon>
        <taxon>Acalyphoideae</taxon>
        <taxon>Acalypheae</taxon>
        <taxon>Ricinus</taxon>
    </lineage>
</organism>
<dbReference type="eggNOG" id="KOG1965">
    <property type="taxonomic scope" value="Eukaryota"/>
</dbReference>
<dbReference type="PANTHER" id="PTHR10110:SF127">
    <property type="entry name" value="SODIUM_HYDROGEN EXCHANGER 5-RELATED"/>
    <property type="match status" value="1"/>
</dbReference>
<dbReference type="EMBL" id="EQ973845">
    <property type="protein sequence ID" value="EEF42414.1"/>
    <property type="molecule type" value="Genomic_DNA"/>
</dbReference>
<evidence type="ECO:0000256" key="4">
    <source>
        <dbReference type="ARBA" id="ARBA00022692"/>
    </source>
</evidence>
<proteinExistence type="predicted"/>
<evidence type="ECO:0000256" key="7">
    <source>
        <dbReference type="ARBA" id="ARBA00023053"/>
    </source>
</evidence>
<keyword evidence="9 13" id="KW-0472">Membrane</keyword>
<keyword evidence="8" id="KW-0406">Ion transport</keyword>
<evidence type="ECO:0000259" key="14">
    <source>
        <dbReference type="Pfam" id="PF00999"/>
    </source>
</evidence>
<accession>B9S1U7</accession>
<feature type="non-terminal residue" evidence="15">
    <location>
        <position position="106"/>
    </location>
</feature>
<evidence type="ECO:0000256" key="2">
    <source>
        <dbReference type="ARBA" id="ARBA00022448"/>
    </source>
</evidence>
<keyword evidence="16" id="KW-1185">Reference proteome</keyword>
<evidence type="ECO:0000256" key="3">
    <source>
        <dbReference type="ARBA" id="ARBA00022538"/>
    </source>
</evidence>
<feature type="transmembrane region" description="Helical" evidence="13">
    <location>
        <begin position="20"/>
        <end position="45"/>
    </location>
</feature>
<keyword evidence="10" id="KW-0739">Sodium transport</keyword>
<dbReference type="Pfam" id="PF00999">
    <property type="entry name" value="Na_H_Exchanger"/>
    <property type="match status" value="1"/>
</dbReference>
<name>B9S1U7_RICCO</name>
<dbReference type="GO" id="GO:0016020">
    <property type="term" value="C:membrane"/>
    <property type="evidence" value="ECO:0007669"/>
    <property type="project" value="UniProtKB-SubCell"/>
</dbReference>
<keyword evidence="6 13" id="KW-1133">Transmembrane helix</keyword>
<reference evidence="16" key="1">
    <citation type="journal article" date="2010" name="Nat. Biotechnol.">
        <title>Draft genome sequence of the oilseed species Ricinus communis.</title>
        <authorList>
            <person name="Chan A.P."/>
            <person name="Crabtree J."/>
            <person name="Zhao Q."/>
            <person name="Lorenzi H."/>
            <person name="Orvis J."/>
            <person name="Puiu D."/>
            <person name="Melake-Berhan A."/>
            <person name="Jones K.M."/>
            <person name="Redman J."/>
            <person name="Chen G."/>
            <person name="Cahoon E.B."/>
            <person name="Gedil M."/>
            <person name="Stanke M."/>
            <person name="Haas B.J."/>
            <person name="Wortman J.R."/>
            <person name="Fraser-Liggett C.M."/>
            <person name="Ravel J."/>
            <person name="Rabinowicz P.D."/>
        </authorList>
    </citation>
    <scope>NUCLEOTIDE SEQUENCE [LARGE SCALE GENOMIC DNA]</scope>
    <source>
        <strain evidence="16">cv. Hale</strain>
    </source>
</reference>
<keyword evidence="3" id="KW-0633">Potassium transport</keyword>
<evidence type="ECO:0000256" key="12">
    <source>
        <dbReference type="ARBA" id="ARBA00047912"/>
    </source>
</evidence>
<dbReference type="AlphaFoldDB" id="B9S1U7"/>
<keyword evidence="5" id="KW-0630">Potassium</keyword>
<evidence type="ECO:0000313" key="15">
    <source>
        <dbReference type="EMBL" id="EEF42414.1"/>
    </source>
</evidence>
<evidence type="ECO:0000256" key="5">
    <source>
        <dbReference type="ARBA" id="ARBA00022958"/>
    </source>
</evidence>
<feature type="non-terminal residue" evidence="15">
    <location>
        <position position="1"/>
    </location>
</feature>
<evidence type="ECO:0000313" key="16">
    <source>
        <dbReference type="Proteomes" id="UP000008311"/>
    </source>
</evidence>
<keyword evidence="2" id="KW-0813">Transport</keyword>
<evidence type="ECO:0000256" key="13">
    <source>
        <dbReference type="SAM" id="Phobius"/>
    </source>
</evidence>
<evidence type="ECO:0000256" key="8">
    <source>
        <dbReference type="ARBA" id="ARBA00023065"/>
    </source>
</evidence>
<comment type="catalytic activity">
    <reaction evidence="11">
        <text>Na(+)(in) + H(+)(out) = Na(+)(out) + H(+)(in)</text>
        <dbReference type="Rhea" id="RHEA:29419"/>
        <dbReference type="ChEBI" id="CHEBI:15378"/>
        <dbReference type="ChEBI" id="CHEBI:29101"/>
    </reaction>
</comment>
<dbReference type="PANTHER" id="PTHR10110">
    <property type="entry name" value="SODIUM/HYDROGEN EXCHANGER"/>
    <property type="match status" value="1"/>
</dbReference>
<dbReference type="Proteomes" id="UP000008311">
    <property type="component" value="Unassembled WGS sequence"/>
</dbReference>
<dbReference type="GO" id="GO:0006813">
    <property type="term" value="P:potassium ion transport"/>
    <property type="evidence" value="ECO:0007669"/>
    <property type="project" value="UniProtKB-KW"/>
</dbReference>
<protein>
    <submittedName>
        <fullName evidence="15">Sodium/hydrogen exchanger 5, 6, putative</fullName>
    </submittedName>
</protein>
<gene>
    <name evidence="15" type="ORF">RCOM_1623420</name>
</gene>
<dbReference type="InterPro" id="IPR006153">
    <property type="entry name" value="Cation/H_exchanger_TM"/>
</dbReference>
<keyword evidence="7" id="KW-0915">Sodium</keyword>
<comment type="catalytic activity">
    <reaction evidence="12">
        <text>K(+)(in) + H(+)(out) = K(+)(out) + H(+)(in)</text>
        <dbReference type="Rhea" id="RHEA:29467"/>
        <dbReference type="ChEBI" id="CHEBI:15378"/>
        <dbReference type="ChEBI" id="CHEBI:29103"/>
    </reaction>
</comment>
<keyword evidence="4 13" id="KW-0812">Transmembrane</keyword>
<evidence type="ECO:0000256" key="1">
    <source>
        <dbReference type="ARBA" id="ARBA00004141"/>
    </source>
</evidence>
<dbReference type="GO" id="GO:0015385">
    <property type="term" value="F:sodium:proton antiporter activity"/>
    <property type="evidence" value="ECO:0007669"/>
    <property type="project" value="InterPro"/>
</dbReference>
<feature type="domain" description="Cation/H+ exchanger transmembrane" evidence="14">
    <location>
        <begin position="12"/>
        <end position="105"/>
    </location>
</feature>
<evidence type="ECO:0000256" key="6">
    <source>
        <dbReference type="ARBA" id="ARBA00022989"/>
    </source>
</evidence>
<feature type="transmembrane region" description="Helical" evidence="13">
    <location>
        <begin position="65"/>
        <end position="87"/>
    </location>
</feature>